<comment type="caution">
    <text evidence="1">The sequence shown here is derived from an EMBL/GenBank/DDBJ whole genome shotgun (WGS) entry which is preliminary data.</text>
</comment>
<reference evidence="1 2" key="1">
    <citation type="submission" date="2019-07" db="EMBL/GenBank/DDBJ databases">
        <title>The First High-Quality Draft Genome Sequence of the Causal Agent of the Current Panama Disease Epidemic.</title>
        <authorList>
            <person name="Warmington R.J."/>
            <person name="Kay W."/>
            <person name="Jeffries A."/>
            <person name="Bebber D."/>
            <person name="Moore K."/>
            <person name="Studholme D.J."/>
        </authorList>
    </citation>
    <scope>NUCLEOTIDE SEQUENCE [LARGE SCALE GENOMIC DNA]</scope>
    <source>
        <strain evidence="1 2">TR4</strain>
    </source>
</reference>
<gene>
    <name evidence="1" type="ORF">FocTR4_00004345</name>
</gene>
<sequence>MVRAEPGGVLFVIDPPRAPKSIFSRKMAIILKLYTSKMAIISQSMRARAIFRWPLRSRQMLMISEDPSVRYLLMMRARISTRWAFLCFRISRSL</sequence>
<dbReference type="EMBL" id="VMNF01000005">
    <property type="protein sequence ID" value="TXC08894.1"/>
    <property type="molecule type" value="Genomic_DNA"/>
</dbReference>
<protein>
    <submittedName>
        <fullName evidence="1">Uncharacterized protein</fullName>
    </submittedName>
</protein>
<evidence type="ECO:0000313" key="2">
    <source>
        <dbReference type="Proteomes" id="UP000321331"/>
    </source>
</evidence>
<evidence type="ECO:0000313" key="1">
    <source>
        <dbReference type="EMBL" id="TXC08894.1"/>
    </source>
</evidence>
<organism evidence="1 2">
    <name type="scientific">Fusarium oxysporum f. sp. cubense</name>
    <dbReference type="NCBI Taxonomy" id="61366"/>
    <lineage>
        <taxon>Eukaryota</taxon>
        <taxon>Fungi</taxon>
        <taxon>Dikarya</taxon>
        <taxon>Ascomycota</taxon>
        <taxon>Pezizomycotina</taxon>
        <taxon>Sordariomycetes</taxon>
        <taxon>Hypocreomycetidae</taxon>
        <taxon>Hypocreales</taxon>
        <taxon>Nectriaceae</taxon>
        <taxon>Fusarium</taxon>
        <taxon>Fusarium oxysporum species complex</taxon>
    </lineage>
</organism>
<name>A0A5C6TEY2_FUSOC</name>
<proteinExistence type="predicted"/>
<accession>A0A5C6TEY2</accession>
<dbReference type="Proteomes" id="UP000321331">
    <property type="component" value="Unassembled WGS sequence"/>
</dbReference>
<dbReference type="AlphaFoldDB" id="A0A5C6TEY2"/>